<keyword evidence="1" id="KW-0614">Plasmid</keyword>
<dbReference type="AlphaFoldDB" id="A0A0P0RPL3"/>
<geneLocation type="plasmid" evidence="2"/>
<protein>
    <submittedName>
        <fullName evidence="1">Uncharacterized protein</fullName>
    </submittedName>
</protein>
<evidence type="ECO:0000313" key="1">
    <source>
        <dbReference type="EMBL" id="ALL70952.1"/>
    </source>
</evidence>
<name>A0A0P0RPL3_9BURK</name>
<sequence>MHSRRVCFGSPGVLCRNNVVQRSTQRFVLLNIGCEFFLARAKRIDPA</sequence>
<reference evidence="1 2" key="1">
    <citation type="journal article" date="2014" name="Genome Announc.">
        <title>Draft Genome Sequence of the Haloacid-Degrading Burkholderia caribensis Strain MBA4.</title>
        <authorList>
            <person name="Pan Y."/>
            <person name="Kong K.F."/>
            <person name="Tsang J.S."/>
        </authorList>
    </citation>
    <scope>NUCLEOTIDE SEQUENCE [LARGE SCALE GENOMIC DNA]</scope>
    <source>
        <strain evidence="1 2">MBA4</strain>
        <plasmid evidence="2">Plasmid</plasmid>
    </source>
</reference>
<gene>
    <name evidence="1" type="ORF">K788_0006950</name>
</gene>
<proteinExistence type="predicted"/>
<accession>A0A0P0RPL3</accession>
<dbReference type="EMBL" id="CP012748">
    <property type="protein sequence ID" value="ALL70952.1"/>
    <property type="molecule type" value="Genomic_DNA"/>
</dbReference>
<organism evidence="1 2">
    <name type="scientific">Paraburkholderia caribensis MBA4</name>
    <dbReference type="NCBI Taxonomy" id="1323664"/>
    <lineage>
        <taxon>Bacteria</taxon>
        <taxon>Pseudomonadati</taxon>
        <taxon>Pseudomonadota</taxon>
        <taxon>Betaproteobacteria</taxon>
        <taxon>Burkholderiales</taxon>
        <taxon>Burkholderiaceae</taxon>
        <taxon>Paraburkholderia</taxon>
    </lineage>
</organism>
<dbReference type="KEGG" id="bcai:K788_0006950"/>
<evidence type="ECO:0000313" key="2">
    <source>
        <dbReference type="Proteomes" id="UP000019146"/>
    </source>
</evidence>
<dbReference type="Proteomes" id="UP000019146">
    <property type="component" value="Plasmid unnamed"/>
</dbReference>